<sequence precursor="true">MNIDTTLTSTTSPPFFQRILTGLFLMASLTASGLAQAETLHVYGPGGPAPAMKALASAFSKEKGIDVEVVAGPSSKWMDQAKQDAHVIYSGSENMMLGFIKALDGQIDENTIEPIYLRPSTILVRKGNPKKIQGLRDLAKPGMNILVTEGAGQVGMWEDAAGRSGDINLLKGFRGNIAEFAANSGLAKKSWLEKPELDAWLIWNHWQIDNPEIADAVAVEPELTIWRATGVALTDRGEKLPAASEFVAYVKSAQGEAVFKQHGWKR</sequence>
<dbReference type="SUPFAM" id="SSF53850">
    <property type="entry name" value="Periplasmic binding protein-like II"/>
    <property type="match status" value="1"/>
</dbReference>
<dbReference type="CDD" id="cd13519">
    <property type="entry name" value="PBP2_PEB3_AcfC"/>
    <property type="match status" value="1"/>
</dbReference>
<dbReference type="InterPro" id="IPR005669">
    <property type="entry name" value="Thiosulph/SO4-bd"/>
</dbReference>
<dbReference type="Proteomes" id="UP000005317">
    <property type="component" value="Unassembled WGS sequence"/>
</dbReference>
<proteinExistence type="inferred from homology"/>
<gene>
    <name evidence="7" type="ORF">Thini_1918</name>
</gene>
<dbReference type="RefSeq" id="WP_002708422.1">
    <property type="nucleotide sequence ID" value="NZ_JH651384.1"/>
</dbReference>
<comment type="similarity">
    <text evidence="2">Belongs to the prokaryotic sulfate-binding protein family.</text>
</comment>
<dbReference type="GO" id="GO:0042597">
    <property type="term" value="C:periplasmic space"/>
    <property type="evidence" value="ECO:0007669"/>
    <property type="project" value="UniProtKB-SubCell"/>
</dbReference>
<evidence type="ECO:0000256" key="4">
    <source>
        <dbReference type="ARBA" id="ARBA00022729"/>
    </source>
</evidence>
<evidence type="ECO:0000256" key="2">
    <source>
        <dbReference type="ARBA" id="ARBA00006099"/>
    </source>
</evidence>
<dbReference type="GO" id="GO:0140104">
    <property type="term" value="F:molecular carrier activity"/>
    <property type="evidence" value="ECO:0007669"/>
    <property type="project" value="InterPro"/>
</dbReference>
<keyword evidence="4 6" id="KW-0732">Signal</keyword>
<dbReference type="EMBL" id="JH651384">
    <property type="protein sequence ID" value="EIJ34494.1"/>
    <property type="molecule type" value="Genomic_DNA"/>
</dbReference>
<evidence type="ECO:0000313" key="8">
    <source>
        <dbReference type="Proteomes" id="UP000005317"/>
    </source>
</evidence>
<evidence type="ECO:0000256" key="3">
    <source>
        <dbReference type="ARBA" id="ARBA00022448"/>
    </source>
</evidence>
<feature type="chain" id="PRO_5024822805" description="ABC transporter substrate-binding protein" evidence="6">
    <location>
        <begin position="38"/>
        <end position="266"/>
    </location>
</feature>
<evidence type="ECO:0000256" key="6">
    <source>
        <dbReference type="SAM" id="SignalP"/>
    </source>
</evidence>
<evidence type="ECO:0000313" key="7">
    <source>
        <dbReference type="EMBL" id="EIJ34494.1"/>
    </source>
</evidence>
<evidence type="ECO:0000256" key="1">
    <source>
        <dbReference type="ARBA" id="ARBA00004418"/>
    </source>
</evidence>
<evidence type="ECO:0008006" key="9">
    <source>
        <dbReference type="Google" id="ProtNLM"/>
    </source>
</evidence>
<dbReference type="GO" id="GO:1902358">
    <property type="term" value="P:sulfate transmembrane transport"/>
    <property type="evidence" value="ECO:0007669"/>
    <property type="project" value="InterPro"/>
</dbReference>
<protein>
    <recommendedName>
        <fullName evidence="9">ABC transporter substrate-binding protein</fullName>
    </recommendedName>
</protein>
<keyword evidence="5" id="KW-0574">Periplasm</keyword>
<evidence type="ECO:0000256" key="5">
    <source>
        <dbReference type="ARBA" id="ARBA00022764"/>
    </source>
</evidence>
<keyword evidence="8" id="KW-1185">Reference proteome</keyword>
<organism evidence="7 8">
    <name type="scientific">Thiothrix nivea (strain ATCC 35100 / DSM 5205 / JP2)</name>
    <dbReference type="NCBI Taxonomy" id="870187"/>
    <lineage>
        <taxon>Bacteria</taxon>
        <taxon>Pseudomonadati</taxon>
        <taxon>Pseudomonadota</taxon>
        <taxon>Gammaproteobacteria</taxon>
        <taxon>Thiotrichales</taxon>
        <taxon>Thiotrichaceae</taxon>
        <taxon>Thiothrix</taxon>
    </lineage>
</organism>
<dbReference type="AlphaFoldDB" id="A0A656HES4"/>
<name>A0A656HES4_THINJ</name>
<comment type="subcellular location">
    <subcellularLocation>
        <location evidence="1">Periplasm</location>
    </subcellularLocation>
</comment>
<keyword evidence="3" id="KW-0813">Transport</keyword>
<dbReference type="Pfam" id="PF13531">
    <property type="entry name" value="SBP_bac_11"/>
    <property type="match status" value="1"/>
</dbReference>
<dbReference type="PANTHER" id="PTHR30368">
    <property type="entry name" value="SULFATE-BINDING PROTEIN"/>
    <property type="match status" value="1"/>
</dbReference>
<accession>A0A656HES4</accession>
<reference evidence="8" key="1">
    <citation type="journal article" date="2011" name="Stand. Genomic Sci.">
        <title>Genome sequence of the filamentous, gliding Thiothrix nivea neotype strain (JP2(T)).</title>
        <authorList>
            <person name="Lapidus A."/>
            <person name="Nolan M."/>
            <person name="Lucas S."/>
            <person name="Glavina Del Rio T."/>
            <person name="Tice H."/>
            <person name="Cheng J.F."/>
            <person name="Tapia R."/>
            <person name="Han C."/>
            <person name="Goodwin L."/>
            <person name="Pitluck S."/>
            <person name="Liolios K."/>
            <person name="Pagani I."/>
            <person name="Ivanova N."/>
            <person name="Huntemann M."/>
            <person name="Mavromatis K."/>
            <person name="Mikhailova N."/>
            <person name="Pati A."/>
            <person name="Chen A."/>
            <person name="Palaniappan K."/>
            <person name="Land M."/>
            <person name="Brambilla E.M."/>
            <person name="Rohde M."/>
            <person name="Abt B."/>
            <person name="Verbarg S."/>
            <person name="Goker M."/>
            <person name="Bristow J."/>
            <person name="Eisen J.A."/>
            <person name="Markowitz V."/>
            <person name="Hugenholtz P."/>
            <person name="Kyrpides N.C."/>
            <person name="Klenk H.P."/>
            <person name="Woyke T."/>
        </authorList>
    </citation>
    <scope>NUCLEOTIDE SEQUENCE [LARGE SCALE GENOMIC DNA]</scope>
    <source>
        <strain evidence="8">ATCC 35100 / DSM 5205 / JP2</strain>
    </source>
</reference>
<feature type="signal peptide" evidence="6">
    <location>
        <begin position="1"/>
        <end position="37"/>
    </location>
</feature>
<dbReference type="PANTHER" id="PTHR30368:SF2">
    <property type="entry name" value="SULFATE-BINDING PROTEIN"/>
    <property type="match status" value="1"/>
</dbReference>
<dbReference type="Gene3D" id="3.40.190.10">
    <property type="entry name" value="Periplasmic binding protein-like II"/>
    <property type="match status" value="2"/>
</dbReference>